<accession>A0A1B6MV50</accession>
<dbReference type="EMBL" id="GEBQ01000169">
    <property type="protein sequence ID" value="JAT39808.1"/>
    <property type="molecule type" value="Transcribed_RNA"/>
</dbReference>
<name>A0A1B6MV50_9HEMI</name>
<evidence type="ECO:0000313" key="3">
    <source>
        <dbReference type="EMBL" id="JAT39808.1"/>
    </source>
</evidence>
<sequence length="107" mass="12004">MADEAGSDEIFERMENGQDGENAEETDGGDDTMRGGRVDDPELEAIKARVREMKEEAEKLKQLQSEVDKQMNLGSPPSISEIQHSFYIFSSQLLYISIIEGEPVRLP</sequence>
<reference evidence="3" key="1">
    <citation type="submission" date="2015-11" db="EMBL/GenBank/DDBJ databases">
        <title>De novo transcriptome assembly of four potential Pierce s Disease insect vectors from Arizona vineyards.</title>
        <authorList>
            <person name="Tassone E.E."/>
        </authorList>
    </citation>
    <scope>NUCLEOTIDE SEQUENCE</scope>
</reference>
<feature type="compositionally biased region" description="Basic and acidic residues" evidence="2">
    <location>
        <begin position="31"/>
        <end position="41"/>
    </location>
</feature>
<keyword evidence="1" id="KW-0175">Coiled coil</keyword>
<evidence type="ECO:0000256" key="1">
    <source>
        <dbReference type="SAM" id="Coils"/>
    </source>
</evidence>
<dbReference type="AlphaFoldDB" id="A0A1B6MV50"/>
<feature type="region of interest" description="Disordered" evidence="2">
    <location>
        <begin position="1"/>
        <end position="41"/>
    </location>
</feature>
<protein>
    <submittedName>
        <fullName evidence="3">Uncharacterized protein</fullName>
    </submittedName>
</protein>
<gene>
    <name evidence="3" type="ORF">g.22801</name>
</gene>
<evidence type="ECO:0000256" key="2">
    <source>
        <dbReference type="SAM" id="MobiDB-lite"/>
    </source>
</evidence>
<organism evidence="3">
    <name type="scientific">Graphocephala atropunctata</name>
    <dbReference type="NCBI Taxonomy" id="36148"/>
    <lineage>
        <taxon>Eukaryota</taxon>
        <taxon>Metazoa</taxon>
        <taxon>Ecdysozoa</taxon>
        <taxon>Arthropoda</taxon>
        <taxon>Hexapoda</taxon>
        <taxon>Insecta</taxon>
        <taxon>Pterygota</taxon>
        <taxon>Neoptera</taxon>
        <taxon>Paraneoptera</taxon>
        <taxon>Hemiptera</taxon>
        <taxon>Auchenorrhyncha</taxon>
        <taxon>Membracoidea</taxon>
        <taxon>Cicadellidae</taxon>
        <taxon>Cicadellinae</taxon>
        <taxon>Cicadellini</taxon>
        <taxon>Graphocephala</taxon>
    </lineage>
</organism>
<feature type="compositionally biased region" description="Acidic residues" evidence="2">
    <location>
        <begin position="21"/>
        <end position="30"/>
    </location>
</feature>
<proteinExistence type="predicted"/>
<feature type="coiled-coil region" evidence="1">
    <location>
        <begin position="43"/>
        <end position="73"/>
    </location>
</feature>